<name>A0A750ZR19_SALER</name>
<dbReference type="CDD" id="cd07034">
    <property type="entry name" value="TPP_PYR_PFOR_IOR-alpha_like"/>
    <property type="match status" value="1"/>
</dbReference>
<evidence type="ECO:0000256" key="1">
    <source>
        <dbReference type="ARBA" id="ARBA00023002"/>
    </source>
</evidence>
<keyword evidence="3" id="KW-0670">Pyruvate</keyword>
<proteinExistence type="predicted"/>
<evidence type="ECO:0000259" key="2">
    <source>
        <dbReference type="Pfam" id="PF01855"/>
    </source>
</evidence>
<reference evidence="3" key="1">
    <citation type="journal article" date="2018" name="Genome Biol.">
        <title>SKESA: strategic k-mer extension for scrupulous assemblies.</title>
        <authorList>
            <person name="Souvorov A."/>
            <person name="Agarwala R."/>
            <person name="Lipman D.J."/>
        </authorList>
    </citation>
    <scope>NUCLEOTIDE SEQUENCE</scope>
    <source>
        <strain evidence="3">MA.BD-DU-2006-12-006829</strain>
    </source>
</reference>
<dbReference type="GO" id="GO:0006979">
    <property type="term" value="P:response to oxidative stress"/>
    <property type="evidence" value="ECO:0007669"/>
    <property type="project" value="TreeGrafter"/>
</dbReference>
<organism evidence="3">
    <name type="scientific">Salmonella enterica</name>
    <name type="common">Salmonella choleraesuis</name>
    <dbReference type="NCBI Taxonomy" id="28901"/>
    <lineage>
        <taxon>Bacteria</taxon>
        <taxon>Pseudomonadati</taxon>
        <taxon>Pseudomonadota</taxon>
        <taxon>Gammaproteobacteria</taxon>
        <taxon>Enterobacterales</taxon>
        <taxon>Enterobacteriaceae</taxon>
        <taxon>Salmonella</taxon>
    </lineage>
</organism>
<dbReference type="GO" id="GO:0016491">
    <property type="term" value="F:oxidoreductase activity"/>
    <property type="evidence" value="ECO:0007669"/>
    <property type="project" value="UniProtKB-KW"/>
</dbReference>
<dbReference type="EMBL" id="DAAVXB010000032">
    <property type="protein sequence ID" value="HAF6660465.1"/>
    <property type="molecule type" value="Genomic_DNA"/>
</dbReference>
<dbReference type="Gene3D" id="3.40.50.970">
    <property type="match status" value="1"/>
</dbReference>
<dbReference type="FunFam" id="3.40.50.970:FF:000012">
    <property type="entry name" value="Pyruvate:ferredoxin (Flavodoxin) oxidoreductase"/>
    <property type="match status" value="1"/>
</dbReference>
<feature type="domain" description="Pyruvate flavodoxin/ferredoxin oxidoreductase pyrimidine binding" evidence="2">
    <location>
        <begin position="13"/>
        <end position="164"/>
    </location>
</feature>
<dbReference type="InterPro" id="IPR029061">
    <property type="entry name" value="THDP-binding"/>
</dbReference>
<dbReference type="AlphaFoldDB" id="A0A750ZR19"/>
<dbReference type="SUPFAM" id="SSF52518">
    <property type="entry name" value="Thiamin diphosphate-binding fold (THDP-binding)"/>
    <property type="match status" value="1"/>
</dbReference>
<gene>
    <name evidence="3" type="ORF">G9A34_004996</name>
</gene>
<protein>
    <submittedName>
        <fullName evidence="3">Pyruvate-flavodoxin oxidoreductase</fullName>
    </submittedName>
</protein>
<dbReference type="Pfam" id="PF01855">
    <property type="entry name" value="POR_N"/>
    <property type="match status" value="1"/>
</dbReference>
<feature type="non-terminal residue" evidence="3">
    <location>
        <position position="164"/>
    </location>
</feature>
<keyword evidence="1" id="KW-0560">Oxidoreductase</keyword>
<sequence>MQTIDGNGAVASVAFRTSEVIAIYPITPSSTMAEQADAWAGNGLKNVWGDTPRVVEMQSEGGAIAAVHGALQTGSLSTSFTSSQGLLLMIPTLYKLAGQLTPFVLHVAARTVATHALSIFGDHSDVMAVRQTGCAMLCAASVQEAQDFALIAHRATLKSRVPFI</sequence>
<dbReference type="PANTHER" id="PTHR32154">
    <property type="entry name" value="PYRUVATE-FLAVODOXIN OXIDOREDUCTASE-RELATED"/>
    <property type="match status" value="1"/>
</dbReference>
<dbReference type="InterPro" id="IPR050722">
    <property type="entry name" value="Pyruvate:ferred/Flavod_OxRd"/>
</dbReference>
<dbReference type="InterPro" id="IPR002880">
    <property type="entry name" value="Pyrv_Fd/Flavodoxin_OxRdtase_N"/>
</dbReference>
<comment type="caution">
    <text evidence="3">The sequence shown here is derived from an EMBL/GenBank/DDBJ whole genome shotgun (WGS) entry which is preliminary data.</text>
</comment>
<dbReference type="PANTHER" id="PTHR32154:SF0">
    <property type="entry name" value="PYRUVATE-FLAVODOXIN OXIDOREDUCTASE-RELATED"/>
    <property type="match status" value="1"/>
</dbReference>
<accession>A0A750ZR19</accession>
<reference evidence="3" key="2">
    <citation type="submission" date="2020-02" db="EMBL/GenBank/DDBJ databases">
        <authorList>
            <consortium name="NCBI Pathogen Detection Project"/>
        </authorList>
    </citation>
    <scope>NUCLEOTIDE SEQUENCE</scope>
    <source>
        <strain evidence="3">MA.BD-DU-2006-12-006829</strain>
    </source>
</reference>
<evidence type="ECO:0000313" key="3">
    <source>
        <dbReference type="EMBL" id="HAF6660465.1"/>
    </source>
</evidence>